<reference evidence="1 2" key="1">
    <citation type="submission" date="2012-06" db="EMBL/GenBank/DDBJ databases">
        <title>Finished chromosome of genome of Crinalium epipsammum PCC 9333.</title>
        <authorList>
            <consortium name="US DOE Joint Genome Institute"/>
            <person name="Gugger M."/>
            <person name="Coursin T."/>
            <person name="Rippka R."/>
            <person name="Tandeau De Marsac N."/>
            <person name="Huntemann M."/>
            <person name="Wei C.-L."/>
            <person name="Han J."/>
            <person name="Detter J.C."/>
            <person name="Han C."/>
            <person name="Tapia R."/>
            <person name="Davenport K."/>
            <person name="Daligault H."/>
            <person name="Erkkila T."/>
            <person name="Gu W."/>
            <person name="Munk A.C.C."/>
            <person name="Teshima H."/>
            <person name="Xu Y."/>
            <person name="Chain P."/>
            <person name="Chen A."/>
            <person name="Krypides N."/>
            <person name="Mavromatis K."/>
            <person name="Markowitz V."/>
            <person name="Szeto E."/>
            <person name="Ivanova N."/>
            <person name="Mikhailova N."/>
            <person name="Ovchinnikova G."/>
            <person name="Pagani I."/>
            <person name="Pati A."/>
            <person name="Goodwin L."/>
            <person name="Peters L."/>
            <person name="Pitluck S."/>
            <person name="Woyke T."/>
            <person name="Kerfeld C."/>
        </authorList>
    </citation>
    <scope>NUCLEOTIDE SEQUENCE [LARGE SCALE GENOMIC DNA]</scope>
    <source>
        <strain evidence="1 2">PCC 9333</strain>
    </source>
</reference>
<protein>
    <recommendedName>
        <fullName evidence="3">HTH cro/C1-type domain-containing protein</fullName>
    </recommendedName>
</protein>
<gene>
    <name evidence="1" type="ORF">Cri9333_1733</name>
</gene>
<dbReference type="Proteomes" id="UP000010472">
    <property type="component" value="Chromosome"/>
</dbReference>
<dbReference type="Gene3D" id="1.10.260.40">
    <property type="entry name" value="lambda repressor-like DNA-binding domains"/>
    <property type="match status" value="1"/>
</dbReference>
<evidence type="ECO:0000313" key="2">
    <source>
        <dbReference type="Proteomes" id="UP000010472"/>
    </source>
</evidence>
<dbReference type="AlphaFoldDB" id="K9VWZ4"/>
<keyword evidence="2" id="KW-1185">Reference proteome</keyword>
<name>K9VWZ4_9CYAN</name>
<evidence type="ECO:0000313" key="1">
    <source>
        <dbReference type="EMBL" id="AFZ12618.1"/>
    </source>
</evidence>
<dbReference type="GO" id="GO:0003677">
    <property type="term" value="F:DNA binding"/>
    <property type="evidence" value="ECO:0007669"/>
    <property type="project" value="InterPro"/>
</dbReference>
<dbReference type="HOGENOM" id="CLU_2315563_0_0_3"/>
<accession>K9VWZ4</accession>
<dbReference type="KEGG" id="cep:Cri9333_1733"/>
<dbReference type="SUPFAM" id="SSF47413">
    <property type="entry name" value="lambda repressor-like DNA-binding domains"/>
    <property type="match status" value="1"/>
</dbReference>
<dbReference type="InterPro" id="IPR010982">
    <property type="entry name" value="Lambda_DNA-bd_dom_sf"/>
</dbReference>
<organism evidence="1 2">
    <name type="scientific">Crinalium epipsammum PCC 9333</name>
    <dbReference type="NCBI Taxonomy" id="1173022"/>
    <lineage>
        <taxon>Bacteria</taxon>
        <taxon>Bacillati</taxon>
        <taxon>Cyanobacteriota</taxon>
        <taxon>Cyanophyceae</taxon>
        <taxon>Gomontiellales</taxon>
        <taxon>Gomontiellaceae</taxon>
        <taxon>Crinalium</taxon>
    </lineage>
</organism>
<sequence length="99" mass="11639">MKRRKSLEETDSFLEILRIEFTDYTQDEFIFRCGFSRSTYYRLMKSEPVEIKLSLEQIGAICRLCKIPLRTLFERLGIDLTGIPIDKENEANREALSAK</sequence>
<evidence type="ECO:0008006" key="3">
    <source>
        <dbReference type="Google" id="ProtNLM"/>
    </source>
</evidence>
<dbReference type="OrthoDB" id="466252at2"/>
<dbReference type="RefSeq" id="WP_015202738.1">
    <property type="nucleotide sequence ID" value="NC_019753.1"/>
</dbReference>
<proteinExistence type="predicted"/>
<dbReference type="EMBL" id="CP003620">
    <property type="protein sequence ID" value="AFZ12618.1"/>
    <property type="molecule type" value="Genomic_DNA"/>
</dbReference>